<organism evidence="2 3">
    <name type="scientific">Arctia plantaginis</name>
    <name type="common">Wood tiger moth</name>
    <name type="synonym">Phalaena plantaginis</name>
    <dbReference type="NCBI Taxonomy" id="874455"/>
    <lineage>
        <taxon>Eukaryota</taxon>
        <taxon>Metazoa</taxon>
        <taxon>Ecdysozoa</taxon>
        <taxon>Arthropoda</taxon>
        <taxon>Hexapoda</taxon>
        <taxon>Insecta</taxon>
        <taxon>Pterygota</taxon>
        <taxon>Neoptera</taxon>
        <taxon>Endopterygota</taxon>
        <taxon>Lepidoptera</taxon>
        <taxon>Glossata</taxon>
        <taxon>Ditrysia</taxon>
        <taxon>Noctuoidea</taxon>
        <taxon>Erebidae</taxon>
        <taxon>Arctiinae</taxon>
        <taxon>Arctia</taxon>
    </lineage>
</organism>
<sequence>MRNLYCLARWLRRLGAGLEERAVAGSATCRSVFFRLAPMSRYWAAPDAPVAVEVADTDRMLRRRLSQRARTRTTEVRARLALSAMPPPLTPHQLARKNQISWRRPYPFKLNGS</sequence>
<feature type="region of interest" description="Disordered" evidence="1">
    <location>
        <begin position="87"/>
        <end position="113"/>
    </location>
</feature>
<dbReference type="EMBL" id="CADEBC010000488">
    <property type="protein sequence ID" value="CAB3236835.1"/>
    <property type="molecule type" value="Genomic_DNA"/>
</dbReference>
<dbReference type="Proteomes" id="UP000494106">
    <property type="component" value="Unassembled WGS sequence"/>
</dbReference>
<keyword evidence="3" id="KW-1185">Reference proteome</keyword>
<evidence type="ECO:0000313" key="3">
    <source>
        <dbReference type="Proteomes" id="UP000494106"/>
    </source>
</evidence>
<protein>
    <submittedName>
        <fullName evidence="2">Uncharacterized protein</fullName>
    </submittedName>
</protein>
<dbReference type="AlphaFoldDB" id="A0A8S0ZR05"/>
<name>A0A8S0ZR05_ARCPL</name>
<dbReference type="OrthoDB" id="7432486at2759"/>
<evidence type="ECO:0000313" key="2">
    <source>
        <dbReference type="EMBL" id="CAB3236835.1"/>
    </source>
</evidence>
<evidence type="ECO:0000256" key="1">
    <source>
        <dbReference type="SAM" id="MobiDB-lite"/>
    </source>
</evidence>
<proteinExistence type="predicted"/>
<comment type="caution">
    <text evidence="2">The sequence shown here is derived from an EMBL/GenBank/DDBJ whole genome shotgun (WGS) entry which is preliminary data.</text>
</comment>
<reference evidence="2 3" key="1">
    <citation type="submission" date="2020-04" db="EMBL/GenBank/DDBJ databases">
        <authorList>
            <person name="Wallbank WR R."/>
            <person name="Pardo Diaz C."/>
            <person name="Kozak K."/>
            <person name="Martin S."/>
            <person name="Jiggins C."/>
            <person name="Moest M."/>
            <person name="Warren A I."/>
            <person name="Byers J.R.P. K."/>
            <person name="Montejo-Kovacevich G."/>
            <person name="Yen C E."/>
        </authorList>
    </citation>
    <scope>NUCLEOTIDE SEQUENCE [LARGE SCALE GENOMIC DNA]</scope>
</reference>
<gene>
    <name evidence="2" type="ORF">APLA_LOCUS6710</name>
</gene>
<accession>A0A8S0ZR05</accession>